<comment type="similarity">
    <text evidence="2">Belongs to the peptide transporter carbon starvation (CstA) (TC 2.A.114) family.</text>
</comment>
<feature type="transmembrane region" description="Helical" evidence="7">
    <location>
        <begin position="320"/>
        <end position="340"/>
    </location>
</feature>
<dbReference type="EMBL" id="CP078093">
    <property type="protein sequence ID" value="QXM06638.1"/>
    <property type="molecule type" value="Genomic_DNA"/>
</dbReference>
<dbReference type="InterPro" id="IPR003706">
    <property type="entry name" value="CstA_N"/>
</dbReference>
<feature type="transmembrane region" description="Helical" evidence="7">
    <location>
        <begin position="215"/>
        <end position="235"/>
    </location>
</feature>
<feature type="transmembrane region" description="Helical" evidence="7">
    <location>
        <begin position="473"/>
        <end position="492"/>
    </location>
</feature>
<sequence length="537" mass="57341">MNSLWLIIVSILIFGIAYVTYGSWLAKQWGVDPTRKTPAHTMNDGVDYVPAKAPVLMGHHFASIAGAGPIVGPIAAAVFGWVPVMLWILIGGIFFGGVQDYGSLFASIRHDGKSIGQIIEANMGKSMKKLFAIFAWLTLLLVVAAFTNIVANTFVSVPAAASASVLFIILAVLFGFFVYRKGAPIGISSVIGVILLFACIVVGNKFPLVLSKNVWVGILLAYIFIASVTPVWILLQPRDYLNSFLLYVMLIGAVLGLLFYRPTIQLPAFTGFTAANGWNMFPMLFVVVACGAISGFHSLVGSGTTSKQMDNEADAKPVGYGGMLIECVLAVIAIITAAYISKEKFAELAAAGGPVNVFSDGIGVFMSKFGIDYGVGKSFVALAVSAFALTSLDTGTRLGRFIFQEFFEDSTKETQSILTNRFVATAITVGLGGMLALGSWTSIWPIFGSANQLLAALALITLAVWLKNSGKNYMMFTVPMTFMFLVTVTALLQLLKANLASGNGILILFAVFLLLLAIILAVAGIKILRKPSEKIDA</sequence>
<feature type="transmembrane region" description="Helical" evidence="7">
    <location>
        <begin position="157"/>
        <end position="178"/>
    </location>
</feature>
<reference evidence="9" key="1">
    <citation type="submission" date="2021-07" db="EMBL/GenBank/DDBJ databases">
        <title>Complete genome sequence of Crassaminicella sp. 143-21, isolated from a deep-sea hydrothermal vent.</title>
        <authorList>
            <person name="Li X."/>
        </authorList>
    </citation>
    <scope>NUCLEOTIDE SEQUENCE</scope>
    <source>
        <strain evidence="9">143-21</strain>
    </source>
</reference>
<evidence type="ECO:0000256" key="6">
    <source>
        <dbReference type="ARBA" id="ARBA00023136"/>
    </source>
</evidence>
<feature type="transmembrane region" description="Helical" evidence="7">
    <location>
        <begin position="373"/>
        <end position="392"/>
    </location>
</feature>
<evidence type="ECO:0000256" key="7">
    <source>
        <dbReference type="SAM" id="Phobius"/>
    </source>
</evidence>
<evidence type="ECO:0000256" key="2">
    <source>
        <dbReference type="ARBA" id="ARBA00007755"/>
    </source>
</evidence>
<dbReference type="Proteomes" id="UP000886818">
    <property type="component" value="Chromosome"/>
</dbReference>
<protein>
    <submittedName>
        <fullName evidence="9">Carbon starvation protein A</fullName>
    </submittedName>
</protein>
<feature type="transmembrane region" description="Helical" evidence="7">
    <location>
        <begin position="422"/>
        <end position="440"/>
    </location>
</feature>
<evidence type="ECO:0000256" key="1">
    <source>
        <dbReference type="ARBA" id="ARBA00004651"/>
    </source>
</evidence>
<organism evidence="9 10">
    <name type="scientific">Crassaminicella indica</name>
    <dbReference type="NCBI Taxonomy" id="2855394"/>
    <lineage>
        <taxon>Bacteria</taxon>
        <taxon>Bacillati</taxon>
        <taxon>Bacillota</taxon>
        <taxon>Clostridia</taxon>
        <taxon>Eubacteriales</taxon>
        <taxon>Clostridiaceae</taxon>
        <taxon>Crassaminicella</taxon>
    </lineage>
</organism>
<feature type="transmembrane region" description="Helical" evidence="7">
    <location>
        <begin position="130"/>
        <end position="151"/>
    </location>
</feature>
<comment type="subcellular location">
    <subcellularLocation>
        <location evidence="1">Cell membrane</location>
        <topology evidence="1">Multi-pass membrane protein</topology>
    </subcellularLocation>
</comment>
<feature type="transmembrane region" description="Helical" evidence="7">
    <location>
        <begin position="185"/>
        <end position="203"/>
    </location>
</feature>
<feature type="transmembrane region" description="Helical" evidence="7">
    <location>
        <begin position="6"/>
        <end position="26"/>
    </location>
</feature>
<evidence type="ECO:0000256" key="5">
    <source>
        <dbReference type="ARBA" id="ARBA00022989"/>
    </source>
</evidence>
<feature type="transmembrane region" description="Helical" evidence="7">
    <location>
        <begin position="280"/>
        <end position="300"/>
    </location>
</feature>
<feature type="transmembrane region" description="Helical" evidence="7">
    <location>
        <begin position="446"/>
        <end position="466"/>
    </location>
</feature>
<feature type="domain" description="CstA N-terminal" evidence="8">
    <location>
        <begin position="2"/>
        <end position="350"/>
    </location>
</feature>
<name>A0ABX8RC72_9CLOT</name>
<feature type="transmembrane region" description="Helical" evidence="7">
    <location>
        <begin position="61"/>
        <end position="81"/>
    </location>
</feature>
<dbReference type="PANTHER" id="PTHR30252:SF0">
    <property type="entry name" value="PEPTIDE TRANSPORTER CSTA"/>
    <property type="match status" value="1"/>
</dbReference>
<accession>A0ABX8RC72</accession>
<keyword evidence="4 7" id="KW-0812">Transmembrane</keyword>
<proteinExistence type="inferred from homology"/>
<evidence type="ECO:0000256" key="4">
    <source>
        <dbReference type="ARBA" id="ARBA00022692"/>
    </source>
</evidence>
<keyword evidence="3" id="KW-1003">Cell membrane</keyword>
<dbReference type="InterPro" id="IPR051605">
    <property type="entry name" value="CstA"/>
</dbReference>
<evidence type="ECO:0000256" key="3">
    <source>
        <dbReference type="ARBA" id="ARBA00022475"/>
    </source>
</evidence>
<evidence type="ECO:0000313" key="9">
    <source>
        <dbReference type="EMBL" id="QXM06638.1"/>
    </source>
</evidence>
<evidence type="ECO:0000313" key="10">
    <source>
        <dbReference type="Proteomes" id="UP000886818"/>
    </source>
</evidence>
<keyword evidence="5 7" id="KW-1133">Transmembrane helix</keyword>
<keyword evidence="6 7" id="KW-0472">Membrane</keyword>
<dbReference type="RefSeq" id="WP_218283334.1">
    <property type="nucleotide sequence ID" value="NZ_CP078093.1"/>
</dbReference>
<keyword evidence="10" id="KW-1185">Reference proteome</keyword>
<dbReference type="Pfam" id="PF02554">
    <property type="entry name" value="CstA"/>
    <property type="match status" value="1"/>
</dbReference>
<evidence type="ECO:0000259" key="8">
    <source>
        <dbReference type="Pfam" id="PF02554"/>
    </source>
</evidence>
<gene>
    <name evidence="9" type="ORF">KVH43_02490</name>
</gene>
<feature type="transmembrane region" description="Helical" evidence="7">
    <location>
        <begin position="504"/>
        <end position="525"/>
    </location>
</feature>
<feature type="transmembrane region" description="Helical" evidence="7">
    <location>
        <begin position="244"/>
        <end position="260"/>
    </location>
</feature>
<feature type="transmembrane region" description="Helical" evidence="7">
    <location>
        <begin position="87"/>
        <end position="109"/>
    </location>
</feature>
<dbReference type="PANTHER" id="PTHR30252">
    <property type="entry name" value="INNER MEMBRANE PEPTIDE TRANSPORTER"/>
    <property type="match status" value="1"/>
</dbReference>